<dbReference type="CDD" id="cd02222">
    <property type="entry name" value="cupin_TM1459-like"/>
    <property type="match status" value="1"/>
</dbReference>
<dbReference type="AlphaFoldDB" id="Q30TG8"/>
<dbReference type="PANTHER" id="PTHR37694:SF1">
    <property type="entry name" value="SLR8022 PROTEIN"/>
    <property type="match status" value="1"/>
</dbReference>
<protein>
    <submittedName>
        <fullName evidence="2">Cupin region</fullName>
    </submittedName>
</protein>
<sequence length="117" mass="12807">MYIHKEINSIESIAQKAGEGVSMKMLLSPDESPNFAMRNFIIQAGGFMPLHTNSVEHEQYVLSGRAKVQLGDKTIEAKAGDILLIPAGVSHSYKTIGDEPYSFLCLVPKAQDTITLI</sequence>
<feature type="domain" description="Cupin type-2" evidence="1">
    <location>
        <begin position="40"/>
        <end position="106"/>
    </location>
</feature>
<dbReference type="PANTHER" id="PTHR37694">
    <property type="entry name" value="SLR8022 PROTEIN"/>
    <property type="match status" value="1"/>
</dbReference>
<evidence type="ECO:0000259" key="1">
    <source>
        <dbReference type="Pfam" id="PF07883"/>
    </source>
</evidence>
<evidence type="ECO:0000313" key="2">
    <source>
        <dbReference type="EMBL" id="ABB43713.1"/>
    </source>
</evidence>
<dbReference type="EMBL" id="CP000153">
    <property type="protein sequence ID" value="ABB43713.1"/>
    <property type="molecule type" value="Genomic_DNA"/>
</dbReference>
<reference evidence="2 3" key="1">
    <citation type="journal article" date="2008" name="Appl. Environ. Microbiol.">
        <title>Genome of the epsilonproteobacterial chemolithoautotroph Sulfurimonas denitrificans.</title>
        <authorList>
            <person name="Sievert S.M."/>
            <person name="Scott K.M."/>
            <person name="Klotz M.G."/>
            <person name="Chain P.S.G."/>
            <person name="Hauser L.J."/>
            <person name="Hemp J."/>
            <person name="Huegler M."/>
            <person name="Land M."/>
            <person name="Lapidus A."/>
            <person name="Larimer F.W."/>
            <person name="Lucas S."/>
            <person name="Malfatti S.A."/>
            <person name="Meyer F."/>
            <person name="Paulsen I.T."/>
            <person name="Ren Q."/>
            <person name="Simon J."/>
            <person name="Bailey K."/>
            <person name="Diaz E."/>
            <person name="Fitzpatrick K.A."/>
            <person name="Glover B."/>
            <person name="Gwatney N."/>
            <person name="Korajkic A."/>
            <person name="Long A."/>
            <person name="Mobberley J.M."/>
            <person name="Pantry S.N."/>
            <person name="Pazder G."/>
            <person name="Peterson S."/>
            <person name="Quintanilla J.D."/>
            <person name="Sprinkle R."/>
            <person name="Stephens J."/>
            <person name="Thomas P."/>
            <person name="Vaughn R."/>
            <person name="Weber M.J."/>
            <person name="Wooten L.L."/>
        </authorList>
    </citation>
    <scope>NUCLEOTIDE SEQUENCE [LARGE SCALE GENOMIC DNA]</scope>
    <source>
        <strain evidence="3">ATCC 33889 / DSM 1251</strain>
    </source>
</reference>
<name>Q30TG8_SULDN</name>
<dbReference type="STRING" id="326298.Suden_0432"/>
<accession>Q30TG8</accession>
<evidence type="ECO:0000313" key="3">
    <source>
        <dbReference type="Proteomes" id="UP000002714"/>
    </source>
</evidence>
<dbReference type="Gene3D" id="2.60.120.10">
    <property type="entry name" value="Jelly Rolls"/>
    <property type="match status" value="1"/>
</dbReference>
<dbReference type="SUPFAM" id="SSF51182">
    <property type="entry name" value="RmlC-like cupins"/>
    <property type="match status" value="1"/>
</dbReference>
<dbReference type="InterPro" id="IPR011051">
    <property type="entry name" value="RmlC_Cupin_sf"/>
</dbReference>
<proteinExistence type="predicted"/>
<dbReference type="OrthoDB" id="9791297at2"/>
<dbReference type="RefSeq" id="WP_011372067.1">
    <property type="nucleotide sequence ID" value="NC_007575.1"/>
</dbReference>
<dbReference type="Proteomes" id="UP000002714">
    <property type="component" value="Chromosome"/>
</dbReference>
<dbReference type="eggNOG" id="COG1917">
    <property type="taxonomic scope" value="Bacteria"/>
</dbReference>
<keyword evidence="3" id="KW-1185">Reference proteome</keyword>
<dbReference type="InterPro" id="IPR013096">
    <property type="entry name" value="Cupin_2"/>
</dbReference>
<dbReference type="Pfam" id="PF07883">
    <property type="entry name" value="Cupin_2"/>
    <property type="match status" value="1"/>
</dbReference>
<dbReference type="KEGG" id="tdn:Suden_0432"/>
<organism evidence="2 3">
    <name type="scientific">Sulfurimonas denitrificans (strain ATCC 33889 / DSM 1251)</name>
    <name type="common">Thiomicrospira denitrificans (strain ATCC 33889 / DSM 1251)</name>
    <dbReference type="NCBI Taxonomy" id="326298"/>
    <lineage>
        <taxon>Bacteria</taxon>
        <taxon>Pseudomonadati</taxon>
        <taxon>Campylobacterota</taxon>
        <taxon>Epsilonproteobacteria</taxon>
        <taxon>Campylobacterales</taxon>
        <taxon>Sulfurimonadaceae</taxon>
        <taxon>Sulfurimonas</taxon>
    </lineage>
</organism>
<dbReference type="InterPro" id="IPR014710">
    <property type="entry name" value="RmlC-like_jellyroll"/>
</dbReference>
<dbReference type="HOGENOM" id="CLU_116722_4_0_7"/>
<gene>
    <name evidence="2" type="ordered locus">Suden_0432</name>
</gene>